<protein>
    <submittedName>
        <fullName evidence="1">Uncharacterized protein</fullName>
    </submittedName>
</protein>
<evidence type="ECO:0000313" key="1">
    <source>
        <dbReference type="EMBL" id="JAH57311.1"/>
    </source>
</evidence>
<organism evidence="1">
    <name type="scientific">Anguilla anguilla</name>
    <name type="common">European freshwater eel</name>
    <name type="synonym">Muraena anguilla</name>
    <dbReference type="NCBI Taxonomy" id="7936"/>
    <lineage>
        <taxon>Eukaryota</taxon>
        <taxon>Metazoa</taxon>
        <taxon>Chordata</taxon>
        <taxon>Craniata</taxon>
        <taxon>Vertebrata</taxon>
        <taxon>Euteleostomi</taxon>
        <taxon>Actinopterygii</taxon>
        <taxon>Neopterygii</taxon>
        <taxon>Teleostei</taxon>
        <taxon>Anguilliformes</taxon>
        <taxon>Anguillidae</taxon>
        <taxon>Anguilla</taxon>
    </lineage>
</organism>
<dbReference type="EMBL" id="GBXM01051266">
    <property type="protein sequence ID" value="JAH57311.1"/>
    <property type="molecule type" value="Transcribed_RNA"/>
</dbReference>
<sequence length="37" mass="4679">MSIWWVCRIKHFHPLFRSSEYVNRYYYGLTNCKTLYC</sequence>
<accession>A0A0E9TUT7</accession>
<proteinExistence type="predicted"/>
<reference evidence="1" key="2">
    <citation type="journal article" date="2015" name="Fish Shellfish Immunol.">
        <title>Early steps in the European eel (Anguilla anguilla)-Vibrio vulnificus interaction in the gills: Role of the RtxA13 toxin.</title>
        <authorList>
            <person name="Callol A."/>
            <person name="Pajuelo D."/>
            <person name="Ebbesson L."/>
            <person name="Teles M."/>
            <person name="MacKenzie S."/>
            <person name="Amaro C."/>
        </authorList>
    </citation>
    <scope>NUCLEOTIDE SEQUENCE</scope>
</reference>
<dbReference type="AlphaFoldDB" id="A0A0E9TUT7"/>
<name>A0A0E9TUT7_ANGAN</name>
<reference evidence="1" key="1">
    <citation type="submission" date="2014-11" db="EMBL/GenBank/DDBJ databases">
        <authorList>
            <person name="Amaro Gonzalez C."/>
        </authorList>
    </citation>
    <scope>NUCLEOTIDE SEQUENCE</scope>
</reference>